<proteinExistence type="predicted"/>
<protein>
    <submittedName>
        <fullName evidence="1">Thiolase</fullName>
    </submittedName>
</protein>
<evidence type="ECO:0000313" key="1">
    <source>
        <dbReference type="EMBL" id="VFU16134.1"/>
    </source>
</evidence>
<sequence length="86" mass="9275">MNREKTYAIVGVGYTPQGRVPGRTSLSFHLEACANAIADAGLSQDDIDGLICYRHFPASSDENDLTSHLVAQHLGIEPAYLSQDAN</sequence>
<reference evidence="1" key="1">
    <citation type="submission" date="2019-03" db="EMBL/GenBank/DDBJ databases">
        <authorList>
            <person name="Hao L."/>
        </authorList>
    </citation>
    <scope>NUCLEOTIDE SEQUENCE</scope>
</reference>
<dbReference type="Gene3D" id="3.40.47.10">
    <property type="match status" value="1"/>
</dbReference>
<dbReference type="InterPro" id="IPR016039">
    <property type="entry name" value="Thiolase-like"/>
</dbReference>
<accession>A0A485M1U3</accession>
<dbReference type="GO" id="GO:0016746">
    <property type="term" value="F:acyltransferase activity"/>
    <property type="evidence" value="ECO:0007669"/>
    <property type="project" value="InterPro"/>
</dbReference>
<gene>
    <name evidence="1" type="ORF">SCFA_510004</name>
</gene>
<name>A0A485M1U3_9ZZZZ</name>
<organism evidence="1">
    <name type="scientific">anaerobic digester metagenome</name>
    <dbReference type="NCBI Taxonomy" id="1263854"/>
    <lineage>
        <taxon>unclassified sequences</taxon>
        <taxon>metagenomes</taxon>
        <taxon>ecological metagenomes</taxon>
    </lineage>
</organism>
<dbReference type="EMBL" id="CAADRM010000116">
    <property type="protein sequence ID" value="VFU16134.1"/>
    <property type="molecule type" value="Genomic_DNA"/>
</dbReference>
<dbReference type="SUPFAM" id="SSF53901">
    <property type="entry name" value="Thiolase-like"/>
    <property type="match status" value="1"/>
</dbReference>
<dbReference type="AlphaFoldDB" id="A0A485M1U3"/>